<dbReference type="EMBL" id="VTWU01000001">
    <property type="protein sequence ID" value="KAA9339587.1"/>
    <property type="molecule type" value="Genomic_DNA"/>
</dbReference>
<keyword evidence="3" id="KW-1185">Reference proteome</keyword>
<dbReference type="AlphaFoldDB" id="A0A7L4ZUI4"/>
<dbReference type="PANTHER" id="PTHR30336:SF4">
    <property type="entry name" value="ENVELOPE BIOGENESIS FACTOR ELYC"/>
    <property type="match status" value="1"/>
</dbReference>
<dbReference type="PANTHER" id="PTHR30336">
    <property type="entry name" value="INNER MEMBRANE PROTEIN, PROBABLE PERMEASE"/>
    <property type="match status" value="1"/>
</dbReference>
<comment type="caution">
    <text evidence="2">The sequence shown here is derived from an EMBL/GenBank/DDBJ whole genome shotgun (WGS) entry which is preliminary data.</text>
</comment>
<dbReference type="RefSeq" id="WP_151077235.1">
    <property type="nucleotide sequence ID" value="NZ_CP047647.1"/>
</dbReference>
<dbReference type="CDD" id="cd06259">
    <property type="entry name" value="YdcF-like"/>
    <property type="match status" value="1"/>
</dbReference>
<dbReference type="Proteomes" id="UP000326380">
    <property type="component" value="Unassembled WGS sequence"/>
</dbReference>
<reference evidence="2 3" key="1">
    <citation type="submission" date="2019-09" db="EMBL/GenBank/DDBJ databases">
        <title>Genome sequence of Hymenobacter sp. M3.</title>
        <authorList>
            <person name="Srinivasan S."/>
        </authorList>
    </citation>
    <scope>NUCLEOTIDE SEQUENCE [LARGE SCALE GENOMIC DNA]</scope>
    <source>
        <strain evidence="2 3">M3</strain>
    </source>
</reference>
<gene>
    <name evidence="2" type="ORF">F0P96_02950</name>
</gene>
<evidence type="ECO:0000313" key="3">
    <source>
        <dbReference type="Proteomes" id="UP000326380"/>
    </source>
</evidence>
<evidence type="ECO:0000313" key="2">
    <source>
        <dbReference type="EMBL" id="KAA9339587.1"/>
    </source>
</evidence>
<evidence type="ECO:0000259" key="1">
    <source>
        <dbReference type="Pfam" id="PF02698"/>
    </source>
</evidence>
<organism evidence="2 3">
    <name type="scientific">Hymenobacter busanensis</name>
    <dbReference type="NCBI Taxonomy" id="2607656"/>
    <lineage>
        <taxon>Bacteria</taxon>
        <taxon>Pseudomonadati</taxon>
        <taxon>Bacteroidota</taxon>
        <taxon>Cytophagia</taxon>
        <taxon>Cytophagales</taxon>
        <taxon>Hymenobacteraceae</taxon>
        <taxon>Hymenobacter</taxon>
    </lineage>
</organism>
<sequence length="255" mass="28491">MLSKILDAALSPALWLVAVLLAAVLARGPRWRRRWLWLALGLTVVLTNNGLSNLAMRAWELPPVRLAQLHPAPYDAAVLLTGITETRQQPRDRVYIDRGADRLLHTLWLYRAGKVRRIIITGGSGALNPDPRARTEARELAVLLRLAGVPAQAIWLEERSRNTHENAEFTRQLLQAHPEVKRLVLVTSAFHMRRAAGCFHRAGLQATPFPATYNSVPPDASPGTWLLPDADALVRWGTLVHEMVGYAVYRLQGYC</sequence>
<dbReference type="InterPro" id="IPR014729">
    <property type="entry name" value="Rossmann-like_a/b/a_fold"/>
</dbReference>
<dbReference type="Gene3D" id="3.40.50.620">
    <property type="entry name" value="HUPs"/>
    <property type="match status" value="1"/>
</dbReference>
<dbReference type="GO" id="GO:0043164">
    <property type="term" value="P:Gram-negative-bacterium-type cell wall biogenesis"/>
    <property type="evidence" value="ECO:0007669"/>
    <property type="project" value="TreeGrafter"/>
</dbReference>
<protein>
    <submittedName>
        <fullName evidence="2">YdcF family protein</fullName>
    </submittedName>
</protein>
<dbReference type="Pfam" id="PF02698">
    <property type="entry name" value="DUF218"/>
    <property type="match status" value="1"/>
</dbReference>
<feature type="domain" description="DUF218" evidence="1">
    <location>
        <begin position="75"/>
        <end position="245"/>
    </location>
</feature>
<dbReference type="InterPro" id="IPR051599">
    <property type="entry name" value="Cell_Envelope_Assoc"/>
</dbReference>
<dbReference type="InterPro" id="IPR003848">
    <property type="entry name" value="DUF218"/>
</dbReference>
<name>A0A7L4ZUI4_9BACT</name>
<dbReference type="GO" id="GO:0005886">
    <property type="term" value="C:plasma membrane"/>
    <property type="evidence" value="ECO:0007669"/>
    <property type="project" value="TreeGrafter"/>
</dbReference>
<accession>A0A7L4ZUI4</accession>
<proteinExistence type="predicted"/>
<dbReference type="GO" id="GO:0000270">
    <property type="term" value="P:peptidoglycan metabolic process"/>
    <property type="evidence" value="ECO:0007669"/>
    <property type="project" value="TreeGrafter"/>
</dbReference>